<name>A0A0C1EC11_9BACT</name>
<evidence type="ECO:0000256" key="1">
    <source>
        <dbReference type="SAM" id="MobiDB-lite"/>
    </source>
</evidence>
<sequence length="433" mass="49080">MKTLKRHNIYLSTVIITLEQIMSKISTTLLLFCSTLIGTIPSPLMAANPPGLSTNAFPAFTGKVIRNKVRIRLEPSMESMILKEIANGDMVVVTGETDEFYAILPPEETKAYIFRTFVLDDIVEGHKVNVRLSPSLESPVIAQLNTGDRVNGSVSTSNAKWLEITPPNHVRFYIAKDYIEKIGPPDLMAKIEKRKQEACSTFSQTTLALQTELQKPFENMHVDHLFQSLNQMAKEYTDLPDVSAQAKDFLKHSQEIYLHKKVAYLENKTQDHSQNWQAKHYELTSELEEKQNKLAQLEKELAAKAQAQQSHVATPTTPPKAKTPSLQWASIEQQRFEEWIAKRGGEGTFDEFYEEQEVNHTVLTGIIEPYSRPVKNKPGDFVLINQVTHLPIAYLYTTIGSIQDKIGQPVTIHASPRPNHHFAYPAYYILSFE</sequence>
<dbReference type="SMART" id="SM00287">
    <property type="entry name" value="SH3b"/>
    <property type="match status" value="2"/>
</dbReference>
<reference evidence="3 4" key="1">
    <citation type="journal article" date="2014" name="Mol. Biol. Evol.">
        <title>Massive expansion of Ubiquitination-related gene families within the Chlamydiae.</title>
        <authorList>
            <person name="Domman D."/>
            <person name="Collingro A."/>
            <person name="Lagkouvardos I."/>
            <person name="Gehre L."/>
            <person name="Weinmaier T."/>
            <person name="Rattei T."/>
            <person name="Subtil A."/>
            <person name="Horn M."/>
        </authorList>
    </citation>
    <scope>NUCLEOTIDE SEQUENCE [LARGE SCALE GENOMIC DNA]</scope>
    <source>
        <strain evidence="3 4">OEW1</strain>
    </source>
</reference>
<proteinExistence type="predicted"/>
<protein>
    <recommendedName>
        <fullName evidence="2">SH3b domain-containing protein</fullName>
    </recommendedName>
</protein>
<dbReference type="Gene3D" id="2.30.30.40">
    <property type="entry name" value="SH3 Domains"/>
    <property type="match status" value="1"/>
</dbReference>
<gene>
    <name evidence="3" type="ORF">DB43_GD00040</name>
</gene>
<dbReference type="PANTHER" id="PTHR34408:SF1">
    <property type="entry name" value="GLYCOSYL HYDROLASE FAMILY 19 DOMAIN-CONTAINING PROTEIN HI_1415"/>
    <property type="match status" value="1"/>
</dbReference>
<feature type="compositionally biased region" description="Low complexity" evidence="1">
    <location>
        <begin position="305"/>
        <end position="324"/>
    </location>
</feature>
<feature type="region of interest" description="Disordered" evidence="1">
    <location>
        <begin position="305"/>
        <end position="326"/>
    </location>
</feature>
<dbReference type="PANTHER" id="PTHR34408">
    <property type="entry name" value="FAMILY PROTEIN, PUTATIVE-RELATED"/>
    <property type="match status" value="1"/>
</dbReference>
<comment type="caution">
    <text evidence="3">The sequence shown here is derived from an EMBL/GenBank/DDBJ whole genome shotgun (WGS) entry which is preliminary data.</text>
</comment>
<evidence type="ECO:0000313" key="3">
    <source>
        <dbReference type="EMBL" id="KIA77573.1"/>
    </source>
</evidence>
<evidence type="ECO:0000313" key="4">
    <source>
        <dbReference type="Proteomes" id="UP000031307"/>
    </source>
</evidence>
<organism evidence="3 4">
    <name type="scientific">Parachlamydia acanthamoebae</name>
    <dbReference type="NCBI Taxonomy" id="83552"/>
    <lineage>
        <taxon>Bacteria</taxon>
        <taxon>Pseudomonadati</taxon>
        <taxon>Chlamydiota</taxon>
        <taxon>Chlamydiia</taxon>
        <taxon>Parachlamydiales</taxon>
        <taxon>Parachlamydiaceae</taxon>
        <taxon>Parachlamydia</taxon>
    </lineage>
</organism>
<dbReference type="EMBL" id="JSAM01000073">
    <property type="protein sequence ID" value="KIA77573.1"/>
    <property type="molecule type" value="Genomic_DNA"/>
</dbReference>
<evidence type="ECO:0000259" key="2">
    <source>
        <dbReference type="SMART" id="SM00287"/>
    </source>
</evidence>
<dbReference type="PATRIC" id="fig|83552.4.peg.1211"/>
<accession>A0A0C1EC11</accession>
<dbReference type="InterPro" id="IPR052354">
    <property type="entry name" value="Cell_Wall_Dynamics_Protein"/>
</dbReference>
<dbReference type="Proteomes" id="UP000031307">
    <property type="component" value="Unassembled WGS sequence"/>
</dbReference>
<feature type="domain" description="SH3b" evidence="2">
    <location>
        <begin position="60"/>
        <end position="122"/>
    </location>
</feature>
<dbReference type="AlphaFoldDB" id="A0A0C1EC11"/>
<dbReference type="InterPro" id="IPR003646">
    <property type="entry name" value="SH3-like_bac-type"/>
</dbReference>
<feature type="domain" description="SH3b" evidence="2">
    <location>
        <begin position="123"/>
        <end position="183"/>
    </location>
</feature>